<accession>A0ABW9MZX6</accession>
<evidence type="ECO:0000256" key="1">
    <source>
        <dbReference type="SAM" id="Phobius"/>
    </source>
</evidence>
<proteinExistence type="predicted"/>
<dbReference type="Proteomes" id="UP001637993">
    <property type="component" value="Unassembled WGS sequence"/>
</dbReference>
<keyword evidence="1" id="KW-0472">Membrane</keyword>
<keyword evidence="1" id="KW-1133">Transmembrane helix</keyword>
<reference evidence="2 3" key="1">
    <citation type="journal article" date="2025" name="Anaerobe">
        <title>Description of Anaerococcus kampingiae sp. nov., Anaerococcus groningensis sp. nov., Anaerococcus martiniensis sp. nov., and Anaerococcus cruorum sp. nov., isolated from human clinical specimens.</title>
        <authorList>
            <person name="Boiten K.E."/>
            <person name="Meijer J."/>
            <person name="van Wezel E.M."/>
            <person name="Veloo A.C.M."/>
        </authorList>
    </citation>
    <scope>NUCLEOTIDE SEQUENCE [LARGE SCALE GENOMIC DNA]</scope>
    <source>
        <strain evidence="2 3">ENR1011</strain>
    </source>
</reference>
<organism evidence="2 3">
    <name type="scientific">Anaerococcus groningensis</name>
    <dbReference type="NCBI Taxonomy" id="3115616"/>
    <lineage>
        <taxon>Bacteria</taxon>
        <taxon>Bacillati</taxon>
        <taxon>Bacillota</taxon>
        <taxon>Tissierellia</taxon>
        <taxon>Tissierellales</taxon>
        <taxon>Peptoniphilaceae</taxon>
        <taxon>Anaerococcus</taxon>
    </lineage>
</organism>
<keyword evidence="1" id="KW-0812">Transmembrane</keyword>
<dbReference type="RefSeq" id="WP_410023941.1">
    <property type="nucleotide sequence ID" value="NZ_JBGMEG010000004.1"/>
</dbReference>
<sequence length="95" mass="10856">MMDDDKKSKSTLLKLMWLDFIFGVIGIIIARNITPSNVSDLILSRTGGSSYTVDINYYTYFLIKPPLLIYSVHRIYTGFKKLVIYSPNLGKKSDK</sequence>
<feature type="transmembrane region" description="Helical" evidence="1">
    <location>
        <begin position="12"/>
        <end position="30"/>
    </location>
</feature>
<evidence type="ECO:0000313" key="2">
    <source>
        <dbReference type="EMBL" id="MFO3717364.1"/>
    </source>
</evidence>
<gene>
    <name evidence="2" type="ORF">AB9Q04_03225</name>
</gene>
<evidence type="ECO:0000313" key="3">
    <source>
        <dbReference type="Proteomes" id="UP001637993"/>
    </source>
</evidence>
<comment type="caution">
    <text evidence="2">The sequence shown here is derived from an EMBL/GenBank/DDBJ whole genome shotgun (WGS) entry which is preliminary data.</text>
</comment>
<name>A0ABW9MZX6_9FIRM</name>
<protein>
    <submittedName>
        <fullName evidence="2">Uncharacterized protein</fullName>
    </submittedName>
</protein>
<dbReference type="EMBL" id="JBGMEG010000004">
    <property type="protein sequence ID" value="MFO3717364.1"/>
    <property type="molecule type" value="Genomic_DNA"/>
</dbReference>
<keyword evidence="3" id="KW-1185">Reference proteome</keyword>